<dbReference type="InterPro" id="IPR007460">
    <property type="entry name" value="BrnT_toxin"/>
</dbReference>
<dbReference type="InterPro" id="IPR038573">
    <property type="entry name" value="BrnT_sf"/>
</dbReference>
<reference evidence="1 2" key="1">
    <citation type="journal article" date="2015" name="Genome Announc.">
        <title>Complete Genome Sequence of Methylobacterium aquaticum Strain 22A, Isolated from Racomitrium japonicum Moss.</title>
        <authorList>
            <person name="Tani A."/>
            <person name="Ogura Y."/>
            <person name="Hayashi T."/>
            <person name="Kimbara K."/>
        </authorList>
    </citation>
    <scope>NUCLEOTIDE SEQUENCE [LARGE SCALE GENOMIC DNA]</scope>
    <source>
        <strain evidence="1 2">MA-22A</strain>
    </source>
</reference>
<dbReference type="Proteomes" id="UP000061432">
    <property type="component" value="Chromosome"/>
</dbReference>
<dbReference type="STRING" id="270351.Maq22A_c15935"/>
<evidence type="ECO:0000313" key="2">
    <source>
        <dbReference type="Proteomes" id="UP000061432"/>
    </source>
</evidence>
<sequence>MTFVWDEPKRQANPTRHGFDLADFEDAFSVERFLTIDATQSETGRARFKLIGTWYGEVVVVAIVSPLGSEATAVVSVRRANRTQRAAYAVP</sequence>
<dbReference type="Pfam" id="PF04365">
    <property type="entry name" value="BrnT_toxin"/>
    <property type="match status" value="1"/>
</dbReference>
<dbReference type="Gene3D" id="3.10.450.530">
    <property type="entry name" value="Ribonuclease toxin, BrnT, of type II toxin-antitoxin system"/>
    <property type="match status" value="1"/>
</dbReference>
<name>A0A0C6FH31_9HYPH</name>
<evidence type="ECO:0000313" key="1">
    <source>
        <dbReference type="EMBL" id="BAQ46327.1"/>
    </source>
</evidence>
<dbReference type="EMBL" id="AP014704">
    <property type="protein sequence ID" value="BAQ46327.1"/>
    <property type="molecule type" value="Genomic_DNA"/>
</dbReference>
<dbReference type="OrthoDB" id="839663at2"/>
<accession>A0A0C6FH31</accession>
<organism evidence="1 2">
    <name type="scientific">Methylobacterium aquaticum</name>
    <dbReference type="NCBI Taxonomy" id="270351"/>
    <lineage>
        <taxon>Bacteria</taxon>
        <taxon>Pseudomonadati</taxon>
        <taxon>Pseudomonadota</taxon>
        <taxon>Alphaproteobacteria</taxon>
        <taxon>Hyphomicrobiales</taxon>
        <taxon>Methylobacteriaceae</taxon>
        <taxon>Methylobacterium</taxon>
    </lineage>
</organism>
<protein>
    <recommendedName>
        <fullName evidence="3">BrnT family toxin</fullName>
    </recommendedName>
</protein>
<dbReference type="RefSeq" id="WP_060847475.1">
    <property type="nucleotide sequence ID" value="NZ_AP014704.1"/>
</dbReference>
<reference evidence="2" key="2">
    <citation type="submission" date="2015-01" db="EMBL/GenBank/DDBJ databases">
        <title>Complete genome sequence of Methylobacterium aquaticum strain 22A.</title>
        <authorList>
            <person name="Tani A."/>
            <person name="Ogura Y."/>
            <person name="Hayashi T."/>
        </authorList>
    </citation>
    <scope>NUCLEOTIDE SEQUENCE [LARGE SCALE GENOMIC DNA]</scope>
    <source>
        <strain evidence="2">MA-22A</strain>
    </source>
</reference>
<dbReference type="AlphaFoldDB" id="A0A0C6FH31"/>
<evidence type="ECO:0008006" key="3">
    <source>
        <dbReference type="Google" id="ProtNLM"/>
    </source>
</evidence>
<dbReference type="KEGG" id="maqu:Maq22A_c15935"/>
<proteinExistence type="predicted"/>
<gene>
    <name evidence="1" type="ORF">Maq22A_c15935</name>
</gene>